<sequence>MEIVSNLHEKYKLNPYMHDKLTQYLNNLPMLMQSVENHHIQKTQQLLELSDKKEKYVQNFLSTHSIFYIPQTELFIEYKDQNYAIVSDDDIAHYVLSELYDNDLKIWKYKIKKHIIKRIKENLFTTSIPDSSTIKSVLQSLTMFSSKNHIKYFLTILGDTLLGKKESFIYFIDASYKKMIRKCVEQIYAMTNKSVSDIFKYKFWDHKYEQCRMITGKCPELYLFPTKILNVISVATYLSTKYTNAEGFLTQCKEDEFIQKTLYLNQHTPENIITMFVDETMHKKGTTSYKNFYFLWRSYLKQKELPLVISDANFKTILTNLQLIQDDVIPLTSKQVYIHNVKLFLDKNPYLEDQYDVSELVDMYNESQPDETKMNEEMLRDIILLLQ</sequence>
<organism evidence="1">
    <name type="scientific">viral metagenome</name>
    <dbReference type="NCBI Taxonomy" id="1070528"/>
    <lineage>
        <taxon>unclassified sequences</taxon>
        <taxon>metagenomes</taxon>
        <taxon>organismal metagenomes</taxon>
    </lineage>
</organism>
<reference evidence="1" key="1">
    <citation type="journal article" date="2020" name="Nature">
        <title>Giant virus diversity and host interactions through global metagenomics.</title>
        <authorList>
            <person name="Schulz F."/>
            <person name="Roux S."/>
            <person name="Paez-Espino D."/>
            <person name="Jungbluth S."/>
            <person name="Walsh D.A."/>
            <person name="Denef V.J."/>
            <person name="McMahon K.D."/>
            <person name="Konstantinidis K.T."/>
            <person name="Eloe-Fadrosh E.A."/>
            <person name="Kyrpides N.C."/>
            <person name="Woyke T."/>
        </authorList>
    </citation>
    <scope>NUCLEOTIDE SEQUENCE</scope>
    <source>
        <strain evidence="1">GVMAG-M-3300010158-55</strain>
    </source>
</reference>
<dbReference type="AlphaFoldDB" id="A0A6C0B9Q9"/>
<evidence type="ECO:0000313" key="1">
    <source>
        <dbReference type="EMBL" id="QHS88451.1"/>
    </source>
</evidence>
<proteinExistence type="predicted"/>
<protein>
    <submittedName>
        <fullName evidence="1">Uncharacterized protein</fullName>
    </submittedName>
</protein>
<accession>A0A6C0B9Q9</accession>
<name>A0A6C0B9Q9_9ZZZZ</name>
<dbReference type="EMBL" id="MN739097">
    <property type="protein sequence ID" value="QHS88451.1"/>
    <property type="molecule type" value="Genomic_DNA"/>
</dbReference>